<dbReference type="Proteomes" id="UP000240246">
    <property type="component" value="Segment"/>
</dbReference>
<gene>
    <name evidence="1" type="ORF">SEA_CUKE_32</name>
</gene>
<protein>
    <submittedName>
        <fullName evidence="1">Uncharacterized protein</fullName>
    </submittedName>
</protein>
<accession>A0A2L1IWR4</accession>
<evidence type="ECO:0000313" key="1">
    <source>
        <dbReference type="EMBL" id="AVD99650.1"/>
    </source>
</evidence>
<name>A0A2L1IWR4_9CAUD</name>
<sequence length="55" mass="6227">MRSRESKEQLTEQLSLFGLKPTKSIAKQKPGGVVIELLEIAEPPKQFINYGRGER</sequence>
<dbReference type="EMBL" id="MG757156">
    <property type="protein sequence ID" value="AVD99650.1"/>
    <property type="molecule type" value="Genomic_DNA"/>
</dbReference>
<keyword evidence="2" id="KW-1185">Reference proteome</keyword>
<evidence type="ECO:0000313" key="2">
    <source>
        <dbReference type="Proteomes" id="UP000240246"/>
    </source>
</evidence>
<reference evidence="2" key="1">
    <citation type="submission" date="2018-01" db="EMBL/GenBank/DDBJ databases">
        <authorList>
            <person name="Gaut B.S."/>
            <person name="Morton B.R."/>
            <person name="Clegg M.T."/>
            <person name="Duvall M.R."/>
        </authorList>
    </citation>
    <scope>NUCLEOTIDE SEQUENCE [LARGE SCALE GENOMIC DNA]</scope>
</reference>
<organism evidence="1 2">
    <name type="scientific">Mycobacterium phage Cuke</name>
    <dbReference type="NCBI Taxonomy" id="2079417"/>
    <lineage>
        <taxon>Viruses</taxon>
        <taxon>Duplodnaviria</taxon>
        <taxon>Heunggongvirae</taxon>
        <taxon>Uroviricota</taxon>
        <taxon>Caudoviricetes</taxon>
        <taxon>Cukevirus</taxon>
        <taxon>Cukevirus cuke</taxon>
    </lineage>
</organism>
<proteinExistence type="predicted"/>